<dbReference type="PRINTS" id="PR00081">
    <property type="entry name" value="GDHRDH"/>
</dbReference>
<dbReference type="CDD" id="cd05233">
    <property type="entry name" value="SDR_c"/>
    <property type="match status" value="1"/>
</dbReference>
<comment type="similarity">
    <text evidence="1">Belongs to the short-chain dehydrogenases/reductases (SDR) family.</text>
</comment>
<dbReference type="Pfam" id="PF13561">
    <property type="entry name" value="adh_short_C2"/>
    <property type="match status" value="1"/>
</dbReference>
<dbReference type="PANTHER" id="PTHR24321">
    <property type="entry name" value="DEHYDROGENASES, SHORT CHAIN"/>
    <property type="match status" value="1"/>
</dbReference>
<dbReference type="Gene3D" id="3.40.50.720">
    <property type="entry name" value="NAD(P)-binding Rossmann-like Domain"/>
    <property type="match status" value="1"/>
</dbReference>
<dbReference type="PROSITE" id="PS00061">
    <property type="entry name" value="ADH_SHORT"/>
    <property type="match status" value="1"/>
</dbReference>
<dbReference type="InterPro" id="IPR036291">
    <property type="entry name" value="NAD(P)-bd_dom_sf"/>
</dbReference>
<dbReference type="AlphaFoldDB" id="A0A0D2B3G4"/>
<dbReference type="Proteomes" id="UP000053259">
    <property type="component" value="Unassembled WGS sequence"/>
</dbReference>
<dbReference type="InParanoid" id="A0A0D2B3G4"/>
<name>A0A0D2B3G4_9PEZI</name>
<dbReference type="OrthoDB" id="417891at2759"/>
<gene>
    <name evidence="4" type="ORF">PV09_03025</name>
</gene>
<dbReference type="InterPro" id="IPR020904">
    <property type="entry name" value="Sc_DH/Rdtase_CS"/>
</dbReference>
<protein>
    <submittedName>
        <fullName evidence="4">Uncharacterized protein</fullName>
    </submittedName>
</protein>
<dbReference type="GeneID" id="27310998"/>
<evidence type="ECO:0000256" key="1">
    <source>
        <dbReference type="ARBA" id="ARBA00006484"/>
    </source>
</evidence>
<evidence type="ECO:0000256" key="3">
    <source>
        <dbReference type="ARBA" id="ARBA00023002"/>
    </source>
</evidence>
<organism evidence="4 5">
    <name type="scientific">Verruconis gallopava</name>
    <dbReference type="NCBI Taxonomy" id="253628"/>
    <lineage>
        <taxon>Eukaryota</taxon>
        <taxon>Fungi</taxon>
        <taxon>Dikarya</taxon>
        <taxon>Ascomycota</taxon>
        <taxon>Pezizomycotina</taxon>
        <taxon>Dothideomycetes</taxon>
        <taxon>Pleosporomycetidae</taxon>
        <taxon>Venturiales</taxon>
        <taxon>Sympoventuriaceae</taxon>
        <taxon>Verruconis</taxon>
    </lineage>
</organism>
<dbReference type="GO" id="GO:0016491">
    <property type="term" value="F:oxidoreductase activity"/>
    <property type="evidence" value="ECO:0007669"/>
    <property type="project" value="UniProtKB-KW"/>
</dbReference>
<evidence type="ECO:0000313" key="5">
    <source>
        <dbReference type="Proteomes" id="UP000053259"/>
    </source>
</evidence>
<keyword evidence="5" id="KW-1185">Reference proteome</keyword>
<keyword evidence="2" id="KW-0521">NADP</keyword>
<accession>A0A0D2B3G4</accession>
<dbReference type="FunFam" id="3.40.50.720:FF:000084">
    <property type="entry name" value="Short-chain dehydrogenase reductase"/>
    <property type="match status" value="1"/>
</dbReference>
<evidence type="ECO:0000256" key="2">
    <source>
        <dbReference type="ARBA" id="ARBA00022857"/>
    </source>
</evidence>
<keyword evidence="3" id="KW-0560">Oxidoreductase</keyword>
<dbReference type="VEuPathDB" id="FungiDB:PV09_03025"/>
<dbReference type="HOGENOM" id="CLU_010194_1_0_1"/>
<dbReference type="EMBL" id="KN847536">
    <property type="protein sequence ID" value="KIW05819.1"/>
    <property type="molecule type" value="Genomic_DNA"/>
</dbReference>
<evidence type="ECO:0000313" key="4">
    <source>
        <dbReference type="EMBL" id="KIW05819.1"/>
    </source>
</evidence>
<dbReference type="PRINTS" id="PR00080">
    <property type="entry name" value="SDRFAMILY"/>
</dbReference>
<dbReference type="PANTHER" id="PTHR24321:SF8">
    <property type="entry name" value="ESTRADIOL 17-BETA-DEHYDROGENASE 8-RELATED"/>
    <property type="match status" value="1"/>
</dbReference>
<dbReference type="InterPro" id="IPR002347">
    <property type="entry name" value="SDR_fam"/>
</dbReference>
<dbReference type="RefSeq" id="XP_016215688.1">
    <property type="nucleotide sequence ID" value="XM_016356165.1"/>
</dbReference>
<proteinExistence type="inferred from homology"/>
<sequence length="259" mass="26785">MTSFEGKVALVTGSANGLGKGVALAFLEAGAKVVLCDINEGRLKEAEAELSGKGAVFAHKVDTTDEASVEALMSAAVDAFGKIDVLVNNAGIMDTFTPVGEQDKAQWDRVMAVNVTGTMLVTKHFIRHVLGQTAAAAAAIVNVGSLASFKGWVAGAAYTASKHALVGLTKSTAAFYGAKGVRCNLIQPPGMPTGISEGLPPFHEEGIRTSRDLNPKVTSPESVVMLPDVAKLVLYLSSDQASLVNGQCISPDRGLISAS</sequence>
<dbReference type="STRING" id="253628.A0A0D2B3G4"/>
<dbReference type="SUPFAM" id="SSF51735">
    <property type="entry name" value="NAD(P)-binding Rossmann-fold domains"/>
    <property type="match status" value="1"/>
</dbReference>
<reference evidence="4 5" key="1">
    <citation type="submission" date="2015-01" db="EMBL/GenBank/DDBJ databases">
        <title>The Genome Sequence of Ochroconis gallopava CBS43764.</title>
        <authorList>
            <consortium name="The Broad Institute Genomics Platform"/>
            <person name="Cuomo C."/>
            <person name="de Hoog S."/>
            <person name="Gorbushina A."/>
            <person name="Stielow B."/>
            <person name="Teixiera M."/>
            <person name="Abouelleil A."/>
            <person name="Chapman S.B."/>
            <person name="Priest M."/>
            <person name="Young S.K."/>
            <person name="Wortman J."/>
            <person name="Nusbaum C."/>
            <person name="Birren B."/>
        </authorList>
    </citation>
    <scope>NUCLEOTIDE SEQUENCE [LARGE SCALE GENOMIC DNA]</scope>
    <source>
        <strain evidence="4 5">CBS 43764</strain>
    </source>
</reference>